<comment type="caution">
    <text evidence="2">The sequence shown here is derived from an EMBL/GenBank/DDBJ whole genome shotgun (WGS) entry which is preliminary data.</text>
</comment>
<keyword evidence="2" id="KW-0547">Nucleotide-binding</keyword>
<dbReference type="RefSeq" id="WP_192392529.1">
    <property type="nucleotide sequence ID" value="NZ_CAJHIU010000001.1"/>
</dbReference>
<evidence type="ECO:0000313" key="3">
    <source>
        <dbReference type="Proteomes" id="UP000641152"/>
    </source>
</evidence>
<evidence type="ECO:0000256" key="1">
    <source>
        <dbReference type="SAM" id="MobiDB-lite"/>
    </source>
</evidence>
<name>A0ABR9D980_9GAMM</name>
<dbReference type="Proteomes" id="UP000641152">
    <property type="component" value="Unassembled WGS sequence"/>
</dbReference>
<protein>
    <submittedName>
        <fullName evidence="2">ATP-binding protein</fullName>
    </submittedName>
</protein>
<sequence>MQNNRHFKARAHLLKLLGDQLIGNDRLAIFELVKNAYDANATEVNVLLDLESNPPKIRIQDNGFGMDIETIENKWLELGTNSKRGDNRKPTPPPFERLPLGEKGVGRLAVHKLGTKLKLITRSEGNQEYSINVDWPELIKSSEYINDASVDIVANVSPVEYLNNTGTLLEVTGLHQIDWTRRDVRALAKLIKSLVSPFQSVYDFKVTLKVPGRESWLSDLPDVEDILDRAIWSFEFEINNDGEFSWSYKFNPPFKFKSIGKRSLDKKDFLELSPSPYLHEESDQKHLSDNLILSSDMLSGIGPIKGKCYFYYLRKEVLGADGNYAYIKDYLNDQTGIRIYRDGIRVFNYGEPGDDWLGLNLRRINKPTEMFGPNSIISGISLNLRESFDVANGVDHLQEKTNREGFDENGAYKRFRWIVSSIFDKFFNLHRTDREEIDRYLGDIRDVKKPSPDATFEKLINEVNGEIKKHGLEKEIGNKIDYINSEYLRMREVALNTGKGLNLSIIFHEVEREIFSLNTAIKNQATRDVLIQISEHLVSLLEGFQPLLRRNEQKTFEISKVIQNTVSPMQRRLQYHKIILSTPILTKEDIDFTITAPYGLVMSGIQNIIENAMYWSRLQAEKNSTHSPAIGIFTLVDCFEEGPAIVIADNGPGFSLNPEDAIKPFVTDRPGGQGLGLYFVNLVMENIGGRLLFMTPDELELPSAYAGAAVVLLFKTRKK</sequence>
<keyword evidence="3" id="KW-1185">Reference proteome</keyword>
<dbReference type="EMBL" id="JACXST010000001">
    <property type="protein sequence ID" value="MBD9359671.1"/>
    <property type="molecule type" value="Genomic_DNA"/>
</dbReference>
<feature type="region of interest" description="Disordered" evidence="1">
    <location>
        <begin position="79"/>
        <end position="98"/>
    </location>
</feature>
<evidence type="ECO:0000313" key="2">
    <source>
        <dbReference type="EMBL" id="MBD9359671.1"/>
    </source>
</evidence>
<keyword evidence="2" id="KW-0067">ATP-binding</keyword>
<gene>
    <name evidence="2" type="ORF">EBB_03735</name>
</gene>
<proteinExistence type="predicted"/>
<accession>A0ABR9D980</accession>
<dbReference type="InterPro" id="IPR036890">
    <property type="entry name" value="HATPase_C_sf"/>
</dbReference>
<dbReference type="Gene3D" id="3.30.565.10">
    <property type="entry name" value="Histidine kinase-like ATPase, C-terminal domain"/>
    <property type="match status" value="2"/>
</dbReference>
<organism evidence="2 3">
    <name type="scientific">Methylomonas fluvii</name>
    <dbReference type="NCBI Taxonomy" id="1854564"/>
    <lineage>
        <taxon>Bacteria</taxon>
        <taxon>Pseudomonadati</taxon>
        <taxon>Pseudomonadota</taxon>
        <taxon>Gammaproteobacteria</taxon>
        <taxon>Methylococcales</taxon>
        <taxon>Methylococcaceae</taxon>
        <taxon>Methylomonas</taxon>
    </lineage>
</organism>
<dbReference type="SUPFAM" id="SSF55874">
    <property type="entry name" value="ATPase domain of HSP90 chaperone/DNA topoisomerase II/histidine kinase"/>
    <property type="match status" value="2"/>
</dbReference>
<dbReference type="Pfam" id="PF13589">
    <property type="entry name" value="HATPase_c_3"/>
    <property type="match status" value="1"/>
</dbReference>
<dbReference type="GO" id="GO:0005524">
    <property type="term" value="F:ATP binding"/>
    <property type="evidence" value="ECO:0007669"/>
    <property type="project" value="UniProtKB-KW"/>
</dbReference>
<reference evidence="2 3" key="1">
    <citation type="submission" date="2020-09" db="EMBL/GenBank/DDBJ databases">
        <title>Methylomonas albis sp. nov. and Methylomonas fluvii sp. nov.: Two cold-adapted methanotrophs from the River Elbe and an amended description of Methylovulum psychrotolerans strain Eb1.</title>
        <authorList>
            <person name="Bussmann I.K."/>
            <person name="Klings K.-W."/>
            <person name="Warnstedt J."/>
            <person name="Hoppert M."/>
            <person name="Saborowski A."/>
            <person name="Horn F."/>
            <person name="Liebner S."/>
        </authorList>
    </citation>
    <scope>NUCLEOTIDE SEQUENCE [LARGE SCALE GENOMIC DNA]</scope>
    <source>
        <strain evidence="2 3">EbB</strain>
    </source>
</reference>